<dbReference type="RefSeq" id="WP_203808150.1">
    <property type="nucleotide sequence ID" value="NZ_BAAAQE010000111.1"/>
</dbReference>
<protein>
    <recommendedName>
        <fullName evidence="4">Tat pathway signal sequence domain protein</fullName>
    </recommendedName>
</protein>
<accession>A0ABQ3XQN0</accession>
<proteinExistence type="predicted"/>
<name>A0ABQ3XQN0_9ACTN</name>
<keyword evidence="1" id="KW-0732">Signal</keyword>
<evidence type="ECO:0000313" key="3">
    <source>
        <dbReference type="Proteomes" id="UP000612282"/>
    </source>
</evidence>
<dbReference type="Proteomes" id="UP000612282">
    <property type="component" value="Unassembled WGS sequence"/>
</dbReference>
<feature type="signal peptide" evidence="1">
    <location>
        <begin position="1"/>
        <end position="32"/>
    </location>
</feature>
<organism evidence="2 3">
    <name type="scientific">Actinoplanes couchii</name>
    <dbReference type="NCBI Taxonomy" id="403638"/>
    <lineage>
        <taxon>Bacteria</taxon>
        <taxon>Bacillati</taxon>
        <taxon>Actinomycetota</taxon>
        <taxon>Actinomycetes</taxon>
        <taxon>Micromonosporales</taxon>
        <taxon>Micromonosporaceae</taxon>
        <taxon>Actinoplanes</taxon>
    </lineage>
</organism>
<sequence>MTGKKKRRAVIALAAISTGFVTAITPSSAAFAACDARPKVTTQYTFKDKKHTSLATNLKSAWVEGPANITYTKTATSTVSAQVTATVSAEAGIVFAKASSSLGVTVGASYSKSEQWSYSKNVPKGKDGQLRMYHDALGFTVTKKVWDGSRCDFRHVYTSKVVAPKKTGEDYWKLVTRKS</sequence>
<evidence type="ECO:0008006" key="4">
    <source>
        <dbReference type="Google" id="ProtNLM"/>
    </source>
</evidence>
<keyword evidence="3" id="KW-1185">Reference proteome</keyword>
<reference evidence="2 3" key="1">
    <citation type="submission" date="2021-01" db="EMBL/GenBank/DDBJ databases">
        <title>Whole genome shotgun sequence of Actinoplanes couchii NBRC 106145.</title>
        <authorList>
            <person name="Komaki H."/>
            <person name="Tamura T."/>
        </authorList>
    </citation>
    <scope>NUCLEOTIDE SEQUENCE [LARGE SCALE GENOMIC DNA]</scope>
    <source>
        <strain evidence="2 3">NBRC 106145</strain>
    </source>
</reference>
<dbReference type="EMBL" id="BOMG01000114">
    <property type="protein sequence ID" value="GID60804.1"/>
    <property type="molecule type" value="Genomic_DNA"/>
</dbReference>
<comment type="caution">
    <text evidence="2">The sequence shown here is derived from an EMBL/GenBank/DDBJ whole genome shotgun (WGS) entry which is preliminary data.</text>
</comment>
<evidence type="ECO:0000313" key="2">
    <source>
        <dbReference type="EMBL" id="GID60804.1"/>
    </source>
</evidence>
<feature type="chain" id="PRO_5045873875" description="Tat pathway signal sequence domain protein" evidence="1">
    <location>
        <begin position="33"/>
        <end position="179"/>
    </location>
</feature>
<gene>
    <name evidence="2" type="ORF">Aco03nite_092080</name>
</gene>
<evidence type="ECO:0000256" key="1">
    <source>
        <dbReference type="SAM" id="SignalP"/>
    </source>
</evidence>
<dbReference type="PROSITE" id="PS51257">
    <property type="entry name" value="PROKAR_LIPOPROTEIN"/>
    <property type="match status" value="1"/>
</dbReference>